<feature type="region of interest" description="Disordered" evidence="10">
    <location>
        <begin position="82"/>
        <end position="106"/>
    </location>
</feature>
<dbReference type="PROSITE" id="PS52015">
    <property type="entry name" value="TONB_CTD"/>
    <property type="match status" value="1"/>
</dbReference>
<keyword evidence="4" id="KW-1003">Cell membrane</keyword>
<name>A0A9D2GVM2_9BACT</name>
<keyword evidence="8" id="KW-1133">Transmembrane helix</keyword>
<keyword evidence="9" id="KW-0472">Membrane</keyword>
<organism evidence="12 13">
    <name type="scientific">Candidatus Mucispirillum faecigallinarum</name>
    <dbReference type="NCBI Taxonomy" id="2838699"/>
    <lineage>
        <taxon>Bacteria</taxon>
        <taxon>Pseudomonadati</taxon>
        <taxon>Deferribacterota</taxon>
        <taxon>Deferribacteres</taxon>
        <taxon>Deferribacterales</taxon>
        <taxon>Mucispirillaceae</taxon>
        <taxon>Mucispirillum</taxon>
    </lineage>
</organism>
<evidence type="ECO:0000313" key="13">
    <source>
        <dbReference type="Proteomes" id="UP000824176"/>
    </source>
</evidence>
<evidence type="ECO:0000259" key="11">
    <source>
        <dbReference type="PROSITE" id="PS52015"/>
    </source>
</evidence>
<dbReference type="Gene3D" id="3.30.1150.10">
    <property type="match status" value="1"/>
</dbReference>
<gene>
    <name evidence="12" type="ORF">H9804_09695</name>
</gene>
<dbReference type="GO" id="GO:0015031">
    <property type="term" value="P:protein transport"/>
    <property type="evidence" value="ECO:0007669"/>
    <property type="project" value="UniProtKB-KW"/>
</dbReference>
<evidence type="ECO:0000256" key="2">
    <source>
        <dbReference type="ARBA" id="ARBA00006555"/>
    </source>
</evidence>
<protein>
    <submittedName>
        <fullName evidence="12">Energy transducer TonB</fullName>
    </submittedName>
</protein>
<dbReference type="InterPro" id="IPR051045">
    <property type="entry name" value="TonB-dependent_transducer"/>
</dbReference>
<evidence type="ECO:0000256" key="4">
    <source>
        <dbReference type="ARBA" id="ARBA00022475"/>
    </source>
</evidence>
<comment type="similarity">
    <text evidence="2">Belongs to the TonB family.</text>
</comment>
<sequence length="201" mass="22521">MKPLIFSLILSLFIHAALLFNFNNKNNNSNSISSAKSYVSVEIMHLSQGVKQAEDISGVNNISQKHADNNIKKEIDKSLNVKSKNIKKQEKKSELKTAKKGNEGYEKTSSFTNGYASYVPEPKYPLISRRNKEEGSIIFNIEVDNKGNMTAYKIVQSSGFKRLDKEAEKSIKTAKFQPALKNGEPVHSNFDLKITFTLQGS</sequence>
<dbReference type="GO" id="GO:0005886">
    <property type="term" value="C:plasma membrane"/>
    <property type="evidence" value="ECO:0007669"/>
    <property type="project" value="UniProtKB-SubCell"/>
</dbReference>
<dbReference type="Proteomes" id="UP000824176">
    <property type="component" value="Unassembled WGS sequence"/>
</dbReference>
<keyword evidence="3" id="KW-0813">Transport</keyword>
<evidence type="ECO:0000313" key="12">
    <source>
        <dbReference type="EMBL" id="HIZ90209.1"/>
    </source>
</evidence>
<dbReference type="SUPFAM" id="SSF74653">
    <property type="entry name" value="TolA/TonB C-terminal domain"/>
    <property type="match status" value="1"/>
</dbReference>
<dbReference type="NCBIfam" id="TIGR01352">
    <property type="entry name" value="tonB_Cterm"/>
    <property type="match status" value="1"/>
</dbReference>
<feature type="compositionally biased region" description="Basic and acidic residues" evidence="10">
    <location>
        <begin position="87"/>
        <end position="106"/>
    </location>
</feature>
<proteinExistence type="inferred from homology"/>
<dbReference type="InterPro" id="IPR006260">
    <property type="entry name" value="TonB/TolA_C"/>
</dbReference>
<accession>A0A9D2GVM2</accession>
<dbReference type="PANTHER" id="PTHR33446">
    <property type="entry name" value="PROTEIN TONB-RELATED"/>
    <property type="match status" value="1"/>
</dbReference>
<feature type="domain" description="TonB C-terminal" evidence="11">
    <location>
        <begin position="109"/>
        <end position="201"/>
    </location>
</feature>
<evidence type="ECO:0000256" key="5">
    <source>
        <dbReference type="ARBA" id="ARBA00022519"/>
    </source>
</evidence>
<evidence type="ECO:0000256" key="7">
    <source>
        <dbReference type="ARBA" id="ARBA00022927"/>
    </source>
</evidence>
<keyword evidence="5" id="KW-0997">Cell inner membrane</keyword>
<keyword evidence="7" id="KW-0653">Protein transport</keyword>
<dbReference type="GO" id="GO:0055085">
    <property type="term" value="P:transmembrane transport"/>
    <property type="evidence" value="ECO:0007669"/>
    <property type="project" value="InterPro"/>
</dbReference>
<evidence type="ECO:0000256" key="1">
    <source>
        <dbReference type="ARBA" id="ARBA00004383"/>
    </source>
</evidence>
<dbReference type="EMBL" id="DXAQ01000144">
    <property type="protein sequence ID" value="HIZ90209.1"/>
    <property type="molecule type" value="Genomic_DNA"/>
</dbReference>
<comment type="caution">
    <text evidence="12">The sequence shown here is derived from an EMBL/GenBank/DDBJ whole genome shotgun (WGS) entry which is preliminary data.</text>
</comment>
<dbReference type="InterPro" id="IPR037682">
    <property type="entry name" value="TonB_C"/>
</dbReference>
<evidence type="ECO:0000256" key="3">
    <source>
        <dbReference type="ARBA" id="ARBA00022448"/>
    </source>
</evidence>
<dbReference type="Pfam" id="PF03544">
    <property type="entry name" value="TonB_C"/>
    <property type="match status" value="1"/>
</dbReference>
<evidence type="ECO:0000256" key="9">
    <source>
        <dbReference type="ARBA" id="ARBA00023136"/>
    </source>
</evidence>
<dbReference type="AlphaFoldDB" id="A0A9D2GVM2"/>
<evidence type="ECO:0000256" key="8">
    <source>
        <dbReference type="ARBA" id="ARBA00022989"/>
    </source>
</evidence>
<evidence type="ECO:0000256" key="6">
    <source>
        <dbReference type="ARBA" id="ARBA00022692"/>
    </source>
</evidence>
<keyword evidence="6" id="KW-0812">Transmembrane</keyword>
<reference evidence="12" key="2">
    <citation type="submission" date="2021-04" db="EMBL/GenBank/DDBJ databases">
        <authorList>
            <person name="Gilroy R."/>
        </authorList>
    </citation>
    <scope>NUCLEOTIDE SEQUENCE</scope>
    <source>
        <strain evidence="12">ChiW4-1371</strain>
    </source>
</reference>
<evidence type="ECO:0000256" key="10">
    <source>
        <dbReference type="SAM" id="MobiDB-lite"/>
    </source>
</evidence>
<reference evidence="12" key="1">
    <citation type="journal article" date="2021" name="PeerJ">
        <title>Extensive microbial diversity within the chicken gut microbiome revealed by metagenomics and culture.</title>
        <authorList>
            <person name="Gilroy R."/>
            <person name="Ravi A."/>
            <person name="Getino M."/>
            <person name="Pursley I."/>
            <person name="Horton D.L."/>
            <person name="Alikhan N.F."/>
            <person name="Baker D."/>
            <person name="Gharbi K."/>
            <person name="Hall N."/>
            <person name="Watson M."/>
            <person name="Adriaenssens E.M."/>
            <person name="Foster-Nyarko E."/>
            <person name="Jarju S."/>
            <person name="Secka A."/>
            <person name="Antonio M."/>
            <person name="Oren A."/>
            <person name="Chaudhuri R.R."/>
            <person name="La Ragione R."/>
            <person name="Hildebrand F."/>
            <person name="Pallen M.J."/>
        </authorList>
    </citation>
    <scope>NUCLEOTIDE SEQUENCE</scope>
    <source>
        <strain evidence="12">ChiW4-1371</strain>
    </source>
</reference>
<comment type="subcellular location">
    <subcellularLocation>
        <location evidence="1">Cell inner membrane</location>
        <topology evidence="1">Single-pass membrane protein</topology>
        <orientation evidence="1">Periplasmic side</orientation>
    </subcellularLocation>
</comment>